<proteinExistence type="predicted"/>
<sequence>MDILKVDGVALPAPHSYTVTLNDLDSADTGRTEDGMLVRQRLRGGVAKISVQWKALSTADCAAILNATAPDQFTVQYFFGQTRTAQMYAGTRTTQLRAAREGQAVWEVGVELVEF</sequence>
<dbReference type="InterPro" id="IPR046557">
    <property type="entry name" value="DUF6711"/>
</dbReference>
<name>A0A9D2M7W6_9FIRM</name>
<dbReference type="EMBL" id="DWYG01000085">
    <property type="protein sequence ID" value="HJB41948.1"/>
    <property type="molecule type" value="Genomic_DNA"/>
</dbReference>
<dbReference type="Proteomes" id="UP000886803">
    <property type="component" value="Unassembled WGS sequence"/>
</dbReference>
<evidence type="ECO:0000313" key="2">
    <source>
        <dbReference type="Proteomes" id="UP000886803"/>
    </source>
</evidence>
<comment type="caution">
    <text evidence="1">The sequence shown here is derived from an EMBL/GenBank/DDBJ whole genome shotgun (WGS) entry which is preliminary data.</text>
</comment>
<reference evidence="1" key="1">
    <citation type="journal article" date="2021" name="PeerJ">
        <title>Extensive microbial diversity within the chicken gut microbiome revealed by metagenomics and culture.</title>
        <authorList>
            <person name="Gilroy R."/>
            <person name="Ravi A."/>
            <person name="Getino M."/>
            <person name="Pursley I."/>
            <person name="Horton D.L."/>
            <person name="Alikhan N.F."/>
            <person name="Baker D."/>
            <person name="Gharbi K."/>
            <person name="Hall N."/>
            <person name="Watson M."/>
            <person name="Adriaenssens E.M."/>
            <person name="Foster-Nyarko E."/>
            <person name="Jarju S."/>
            <person name="Secka A."/>
            <person name="Antonio M."/>
            <person name="Oren A."/>
            <person name="Chaudhuri R.R."/>
            <person name="La Ragione R."/>
            <person name="Hildebrand F."/>
            <person name="Pallen M.J."/>
        </authorList>
    </citation>
    <scope>NUCLEOTIDE SEQUENCE</scope>
    <source>
        <strain evidence="1">ChiBcec8-13705</strain>
    </source>
</reference>
<evidence type="ECO:0000313" key="1">
    <source>
        <dbReference type="EMBL" id="HJB41948.1"/>
    </source>
</evidence>
<dbReference type="Pfam" id="PF20458">
    <property type="entry name" value="DUF6711"/>
    <property type="match status" value="1"/>
</dbReference>
<accession>A0A9D2M7W6</accession>
<protein>
    <submittedName>
        <fullName evidence="1">Uncharacterized protein</fullName>
    </submittedName>
</protein>
<dbReference type="AlphaFoldDB" id="A0A9D2M7W6"/>
<gene>
    <name evidence="1" type="ORF">H9945_05550</name>
</gene>
<reference evidence="1" key="2">
    <citation type="submission" date="2021-04" db="EMBL/GenBank/DDBJ databases">
        <authorList>
            <person name="Gilroy R."/>
        </authorList>
    </citation>
    <scope>NUCLEOTIDE SEQUENCE</scope>
    <source>
        <strain evidence="1">ChiBcec8-13705</strain>
    </source>
</reference>
<organism evidence="1 2">
    <name type="scientific">Candidatus Gemmiger avicola</name>
    <dbReference type="NCBI Taxonomy" id="2838605"/>
    <lineage>
        <taxon>Bacteria</taxon>
        <taxon>Bacillati</taxon>
        <taxon>Bacillota</taxon>
        <taxon>Clostridia</taxon>
        <taxon>Eubacteriales</taxon>
        <taxon>Gemmiger</taxon>
    </lineage>
</organism>